<organism evidence="3 4">
    <name type="scientific">Subtercola boreus</name>
    <dbReference type="NCBI Taxonomy" id="120213"/>
    <lineage>
        <taxon>Bacteria</taxon>
        <taxon>Bacillati</taxon>
        <taxon>Actinomycetota</taxon>
        <taxon>Actinomycetes</taxon>
        <taxon>Micrococcales</taxon>
        <taxon>Microbacteriaceae</taxon>
        <taxon>Subtercola</taxon>
    </lineage>
</organism>
<feature type="compositionally biased region" description="Basic and acidic residues" evidence="1">
    <location>
        <begin position="24"/>
        <end position="33"/>
    </location>
</feature>
<protein>
    <recommendedName>
        <fullName evidence="2">N-acetyltransferase domain-containing protein</fullName>
    </recommendedName>
</protein>
<gene>
    <name evidence="3" type="ORF">B7R54_18345</name>
</gene>
<dbReference type="SUPFAM" id="SSF55729">
    <property type="entry name" value="Acyl-CoA N-acyltransferases (Nat)"/>
    <property type="match status" value="1"/>
</dbReference>
<dbReference type="InterPro" id="IPR000182">
    <property type="entry name" value="GNAT_dom"/>
</dbReference>
<dbReference type="GO" id="GO:0016747">
    <property type="term" value="F:acyltransferase activity, transferring groups other than amino-acyl groups"/>
    <property type="evidence" value="ECO:0007669"/>
    <property type="project" value="InterPro"/>
</dbReference>
<comment type="caution">
    <text evidence="3">The sequence shown here is derived from an EMBL/GenBank/DDBJ whole genome shotgun (WGS) entry which is preliminary data.</text>
</comment>
<dbReference type="AlphaFoldDB" id="A0A3E0VRA1"/>
<proteinExistence type="predicted"/>
<dbReference type="Gene3D" id="3.40.630.30">
    <property type="match status" value="1"/>
</dbReference>
<dbReference type="OrthoDB" id="9799092at2"/>
<dbReference type="CDD" id="cd04301">
    <property type="entry name" value="NAT_SF"/>
    <property type="match status" value="1"/>
</dbReference>
<evidence type="ECO:0000313" key="3">
    <source>
        <dbReference type="EMBL" id="RFA11387.1"/>
    </source>
</evidence>
<dbReference type="PROSITE" id="PS51186">
    <property type="entry name" value="GNAT"/>
    <property type="match status" value="1"/>
</dbReference>
<name>A0A3E0VRA1_9MICO</name>
<evidence type="ECO:0000259" key="2">
    <source>
        <dbReference type="PROSITE" id="PS51186"/>
    </source>
</evidence>
<accession>A0A3E0VRA1</accession>
<evidence type="ECO:0000313" key="4">
    <source>
        <dbReference type="Proteomes" id="UP000256486"/>
    </source>
</evidence>
<feature type="domain" description="N-acetyltransferase" evidence="2">
    <location>
        <begin position="10"/>
        <end position="158"/>
    </location>
</feature>
<dbReference type="EMBL" id="NBWZ01000001">
    <property type="protein sequence ID" value="RFA11387.1"/>
    <property type="molecule type" value="Genomic_DNA"/>
</dbReference>
<dbReference type="Pfam" id="PF00583">
    <property type="entry name" value="Acetyltransf_1"/>
    <property type="match status" value="1"/>
</dbReference>
<keyword evidence="4" id="KW-1185">Reference proteome</keyword>
<feature type="region of interest" description="Disordered" evidence="1">
    <location>
        <begin position="24"/>
        <end position="61"/>
    </location>
</feature>
<sequence length="158" mass="16847">MLADTPIAFGETLAAAEGHSERVWRERARRGENPRGTALAAIDESASESERAGSGATNGAGGRWVGTMGGYLDPTGPMLVGVFVSPAYRGRASGVTDLLLAGVEEWARGEADALYLHVHTGNARAIAAYESRGYVATGMLFPYILNPHQQEMEMRKPL</sequence>
<dbReference type="Proteomes" id="UP000256486">
    <property type="component" value="Unassembled WGS sequence"/>
</dbReference>
<reference evidence="3 4" key="1">
    <citation type="submission" date="2017-04" db="EMBL/GenBank/DDBJ databases">
        <title>Comparative genome analysis of Subtercola boreus.</title>
        <authorList>
            <person name="Cho Y.-J."/>
            <person name="Cho A."/>
            <person name="Kim O.-S."/>
            <person name="Lee J.-I."/>
        </authorList>
    </citation>
    <scope>NUCLEOTIDE SEQUENCE [LARGE SCALE GENOMIC DNA]</scope>
    <source>
        <strain evidence="3 4">K300</strain>
    </source>
</reference>
<dbReference type="InterPro" id="IPR016181">
    <property type="entry name" value="Acyl_CoA_acyltransferase"/>
</dbReference>
<evidence type="ECO:0000256" key="1">
    <source>
        <dbReference type="SAM" id="MobiDB-lite"/>
    </source>
</evidence>